<protein>
    <submittedName>
        <fullName evidence="1">Uncharacterized protein</fullName>
    </submittedName>
</protein>
<dbReference type="STRING" id="411463.EUBVEN_00010"/>
<comment type="caution">
    <text evidence="1">The sequence shown here is derived from an EMBL/GenBank/DDBJ whole genome shotgun (WGS) entry which is preliminary data.</text>
</comment>
<reference evidence="1 2" key="1">
    <citation type="submission" date="2007-03" db="EMBL/GenBank/DDBJ databases">
        <authorList>
            <person name="Fulton L."/>
            <person name="Clifton S."/>
            <person name="Fulton B."/>
            <person name="Xu J."/>
            <person name="Minx P."/>
            <person name="Pepin K.H."/>
            <person name="Johnson M."/>
            <person name="Thiruvilangam P."/>
            <person name="Bhonagiri V."/>
            <person name="Nash W.E."/>
            <person name="Mardis E.R."/>
            <person name="Wilson R.K."/>
        </authorList>
    </citation>
    <scope>NUCLEOTIDE SEQUENCE [LARGE SCALE GENOMIC DNA]</scope>
    <source>
        <strain evidence="1 2">ATCC 27560</strain>
    </source>
</reference>
<proteinExistence type="predicted"/>
<organism evidence="1 2">
    <name type="scientific">Eubacterium ventriosum ATCC 27560</name>
    <dbReference type="NCBI Taxonomy" id="411463"/>
    <lineage>
        <taxon>Bacteria</taxon>
        <taxon>Bacillati</taxon>
        <taxon>Bacillota</taxon>
        <taxon>Clostridia</taxon>
        <taxon>Eubacteriales</taxon>
        <taxon>Eubacteriaceae</taxon>
        <taxon>Eubacterium</taxon>
    </lineage>
</organism>
<dbReference type="Proteomes" id="UP000006000">
    <property type="component" value="Unassembled WGS sequence"/>
</dbReference>
<dbReference type="AlphaFoldDB" id="A5Z2Y6"/>
<sequence length="48" mass="5643">MGDDTFKESEHIVSHARATLKEEGVSFEKVKKIIGILYRTFCRQMKRK</sequence>
<gene>
    <name evidence="1" type="ORF">EUBVEN_00010</name>
</gene>
<dbReference type="HOGENOM" id="CLU_3152992_0_0_9"/>
<accession>A5Z2Y6</accession>
<evidence type="ECO:0000313" key="2">
    <source>
        <dbReference type="Proteomes" id="UP000006000"/>
    </source>
</evidence>
<dbReference type="EMBL" id="AAVL02000008">
    <property type="protein sequence ID" value="EDM52668.1"/>
    <property type="molecule type" value="Genomic_DNA"/>
</dbReference>
<evidence type="ECO:0000313" key="1">
    <source>
        <dbReference type="EMBL" id="EDM52668.1"/>
    </source>
</evidence>
<reference evidence="1 2" key="2">
    <citation type="submission" date="2007-04" db="EMBL/GenBank/DDBJ databases">
        <title>Draft genome sequence of Eubacterium ventriosum (ATCC 27560).</title>
        <authorList>
            <person name="Sudarsanam P."/>
            <person name="Ley R."/>
            <person name="Guruge J."/>
            <person name="Turnbaugh P.J."/>
            <person name="Mahowald M."/>
            <person name="Liep D."/>
            <person name="Gordon J."/>
        </authorList>
    </citation>
    <scope>NUCLEOTIDE SEQUENCE [LARGE SCALE GENOMIC DNA]</scope>
    <source>
        <strain evidence="1 2">ATCC 27560</strain>
    </source>
</reference>
<name>A5Z2Y6_9FIRM</name>